<comment type="caution">
    <text evidence="11">Lacks conserved residue(s) required for the propagation of feature annotation.</text>
</comment>
<evidence type="ECO:0000256" key="6">
    <source>
        <dbReference type="ARBA" id="ARBA00022679"/>
    </source>
</evidence>
<comment type="cofactor">
    <cofactor evidence="11">
        <name>pyridoxal 5'-phosphate</name>
        <dbReference type="ChEBI" id="CHEBI:597326"/>
    </cofactor>
    <text evidence="11">Binds 1 pyridoxal phosphate per subunit.</text>
</comment>
<evidence type="ECO:0000256" key="8">
    <source>
        <dbReference type="ARBA" id="ARBA00023299"/>
    </source>
</evidence>
<dbReference type="Gene3D" id="3.40.640.10">
    <property type="entry name" value="Type I PLP-dependent aspartate aminotransferase-like (Major domain)"/>
    <property type="match status" value="1"/>
</dbReference>
<evidence type="ECO:0000259" key="12">
    <source>
        <dbReference type="Pfam" id="PF00266"/>
    </source>
</evidence>
<proteinExistence type="inferred from homology"/>
<dbReference type="PIRSF" id="PIRSF000525">
    <property type="entry name" value="SerC"/>
    <property type="match status" value="1"/>
</dbReference>
<keyword evidence="6 11" id="KW-0808">Transferase</keyword>
<dbReference type="GO" id="GO:0004648">
    <property type="term" value="F:O-phospho-L-serine:2-oxoglutarate aminotransferase activity"/>
    <property type="evidence" value="ECO:0007669"/>
    <property type="project" value="UniProtKB-UniRule"/>
</dbReference>
<dbReference type="InterPro" id="IPR015421">
    <property type="entry name" value="PyrdxlP-dep_Trfase_major"/>
</dbReference>
<comment type="catalytic activity">
    <reaction evidence="10 11">
        <text>O-phospho-L-serine + 2-oxoglutarate = 3-phosphooxypyruvate + L-glutamate</text>
        <dbReference type="Rhea" id="RHEA:14329"/>
        <dbReference type="ChEBI" id="CHEBI:16810"/>
        <dbReference type="ChEBI" id="CHEBI:18110"/>
        <dbReference type="ChEBI" id="CHEBI:29985"/>
        <dbReference type="ChEBI" id="CHEBI:57524"/>
        <dbReference type="EC" id="2.6.1.52"/>
    </reaction>
</comment>
<dbReference type="PANTHER" id="PTHR43247:SF1">
    <property type="entry name" value="PHOSPHOSERINE AMINOTRANSFERASE"/>
    <property type="match status" value="1"/>
</dbReference>
<feature type="binding site" evidence="11">
    <location>
        <position position="152"/>
    </location>
    <ligand>
        <name>pyridoxal 5'-phosphate</name>
        <dbReference type="ChEBI" id="CHEBI:597326"/>
    </ligand>
</feature>
<dbReference type="EC" id="2.6.1.52" evidence="11"/>
<sequence length="362" mass="40773">MERRYNFNAGPSALPQEVLDHAQSELLSYQQLGMSIMEFSHRSKEYQKIHDGANELLRELLNIPDDYEVLFLQGGASLQFSMIPMNFLTEGKQGNYLITGSWSQKALNEAEKVGHTFIGSSSKDNDFRSIPDMDTIKYSNRDAYVHLTSNNTIHGTQWKGFPENSQSNFIADMSSDILSRSLPINQFSLIYAGAQKNLGPAGVTVVILKKDMLKNVPDNLPTMLDYRTHVDKKSLYNTPPSFAIYMLSLVLQWTKKKGGIQAIEKMNAEKTNLLYNTIDGSKGFYHGTAEKQSRSSMNVTFRLPGKELEELFLKEAEEEGFVGLKGHRSVGGCRASLYNAVPIESVQALCDFMHTFHHKHNI</sequence>
<evidence type="ECO:0000256" key="9">
    <source>
        <dbReference type="ARBA" id="ARBA00047630"/>
    </source>
</evidence>
<reference evidence="13 14" key="1">
    <citation type="submission" date="2019-04" db="EMBL/GenBank/DDBJ databases">
        <title>Genome sequence of Bacillus hwajinpoensis strain Y2.</title>
        <authorList>
            <person name="Fair J.L."/>
            <person name="Maclea K.S."/>
        </authorList>
    </citation>
    <scope>NUCLEOTIDE SEQUENCE [LARGE SCALE GENOMIC DNA]</scope>
    <source>
        <strain evidence="13 14">Y2</strain>
    </source>
</reference>
<evidence type="ECO:0000313" key="13">
    <source>
        <dbReference type="EMBL" id="TKD68694.1"/>
    </source>
</evidence>
<dbReference type="PANTHER" id="PTHR43247">
    <property type="entry name" value="PHOSPHOSERINE AMINOTRANSFERASE"/>
    <property type="match status" value="1"/>
</dbReference>
<dbReference type="GO" id="GO:0006564">
    <property type="term" value="P:L-serine biosynthetic process"/>
    <property type="evidence" value="ECO:0007669"/>
    <property type="project" value="UniProtKB-UniRule"/>
</dbReference>
<evidence type="ECO:0000256" key="7">
    <source>
        <dbReference type="ARBA" id="ARBA00022898"/>
    </source>
</evidence>
<dbReference type="Gene3D" id="3.90.1150.10">
    <property type="entry name" value="Aspartate Aminotransferase, domain 1"/>
    <property type="match status" value="1"/>
</dbReference>
<comment type="similarity">
    <text evidence="3 11">Belongs to the class-V pyridoxal-phosphate-dependent aminotransferase family. SerC subfamily.</text>
</comment>
<keyword evidence="4 11" id="KW-0032">Aminotransferase</keyword>
<evidence type="ECO:0000256" key="4">
    <source>
        <dbReference type="ARBA" id="ARBA00022576"/>
    </source>
</evidence>
<comment type="caution">
    <text evidence="13">The sequence shown here is derived from an EMBL/GenBank/DDBJ whole genome shotgun (WGS) entry which is preliminary data.</text>
</comment>
<evidence type="ECO:0000256" key="1">
    <source>
        <dbReference type="ARBA" id="ARBA00003483"/>
    </source>
</evidence>
<dbReference type="InterPro" id="IPR015422">
    <property type="entry name" value="PyrdxlP-dep_Trfase_small"/>
</dbReference>
<feature type="modified residue" description="N6-(pyridoxal phosphate)lysine" evidence="11">
    <location>
        <position position="196"/>
    </location>
</feature>
<dbReference type="FunFam" id="3.90.1150.10:FF:000006">
    <property type="entry name" value="Phosphoserine aminotransferase"/>
    <property type="match status" value="1"/>
</dbReference>
<dbReference type="GO" id="GO:0005737">
    <property type="term" value="C:cytoplasm"/>
    <property type="evidence" value="ECO:0007669"/>
    <property type="project" value="UniProtKB-SubCell"/>
</dbReference>
<dbReference type="NCBIfam" id="TIGR01364">
    <property type="entry name" value="serC_1"/>
    <property type="match status" value="1"/>
</dbReference>
<dbReference type="FunFam" id="3.40.640.10:FF:000010">
    <property type="entry name" value="Phosphoserine aminotransferase"/>
    <property type="match status" value="1"/>
</dbReference>
<evidence type="ECO:0000256" key="10">
    <source>
        <dbReference type="ARBA" id="ARBA00049007"/>
    </source>
</evidence>
<feature type="binding site" evidence="11">
    <location>
        <begin position="237"/>
        <end position="238"/>
    </location>
    <ligand>
        <name>pyridoxal 5'-phosphate</name>
        <dbReference type="ChEBI" id="CHEBI:597326"/>
    </ligand>
</feature>
<dbReference type="AlphaFoldDB" id="A0A4U1MEF2"/>
<comment type="subcellular location">
    <subcellularLocation>
        <location evidence="11">Cytoplasm</location>
    </subcellularLocation>
</comment>
<dbReference type="OrthoDB" id="9809412at2"/>
<comment type="pathway">
    <text evidence="2 11">Amino-acid biosynthesis; L-serine biosynthesis; L-serine from 3-phospho-D-glycerate: step 2/3.</text>
</comment>
<dbReference type="HAMAP" id="MF_00160">
    <property type="entry name" value="SerC_aminotrans_5"/>
    <property type="match status" value="1"/>
</dbReference>
<keyword evidence="5 11" id="KW-0028">Amino-acid biosynthesis</keyword>
<dbReference type="UniPathway" id="UPA00135">
    <property type="reaction ID" value="UER00197"/>
</dbReference>
<organism evidence="13 14">
    <name type="scientific">Guptibacillus hwajinpoensis</name>
    <dbReference type="NCBI Taxonomy" id="208199"/>
    <lineage>
        <taxon>Bacteria</taxon>
        <taxon>Bacillati</taxon>
        <taxon>Bacillota</taxon>
        <taxon>Bacilli</taxon>
        <taxon>Bacillales</taxon>
        <taxon>Guptibacillaceae</taxon>
        <taxon>Guptibacillus</taxon>
    </lineage>
</organism>
<keyword evidence="11" id="KW-0963">Cytoplasm</keyword>
<accession>A0A4U1MEF2</accession>
<dbReference type="InterPro" id="IPR022278">
    <property type="entry name" value="Pser_aminoTfrase"/>
</dbReference>
<dbReference type="InterPro" id="IPR015424">
    <property type="entry name" value="PyrdxlP-dep_Trfase"/>
</dbReference>
<dbReference type="NCBIfam" id="NF003764">
    <property type="entry name" value="PRK05355.1"/>
    <property type="match status" value="1"/>
</dbReference>
<dbReference type="RefSeq" id="WP_136948140.1">
    <property type="nucleotide sequence ID" value="NZ_SWFM01000005.1"/>
</dbReference>
<feature type="binding site" evidence="11">
    <location>
        <position position="195"/>
    </location>
    <ligand>
        <name>pyridoxal 5'-phosphate</name>
        <dbReference type="ChEBI" id="CHEBI:597326"/>
    </ligand>
</feature>
<evidence type="ECO:0000256" key="3">
    <source>
        <dbReference type="ARBA" id="ARBA00006904"/>
    </source>
</evidence>
<feature type="binding site" evidence="11">
    <location>
        <position position="102"/>
    </location>
    <ligand>
        <name>pyridoxal 5'-phosphate</name>
        <dbReference type="ChEBI" id="CHEBI:597326"/>
    </ligand>
</feature>
<dbReference type="Pfam" id="PF00266">
    <property type="entry name" value="Aminotran_5"/>
    <property type="match status" value="1"/>
</dbReference>
<evidence type="ECO:0000313" key="14">
    <source>
        <dbReference type="Proteomes" id="UP000310541"/>
    </source>
</evidence>
<dbReference type="SUPFAM" id="SSF53383">
    <property type="entry name" value="PLP-dependent transferases"/>
    <property type="match status" value="1"/>
</dbReference>
<protein>
    <recommendedName>
        <fullName evidence="11">Phosphoserine aminotransferase</fullName>
        <ecNumber evidence="11">2.6.1.52</ecNumber>
    </recommendedName>
    <alternativeName>
        <fullName evidence="11">Phosphohydroxythreonine aminotransferase</fullName>
        <shortName evidence="11">PSAT</shortName>
    </alternativeName>
</protein>
<comment type="catalytic activity">
    <reaction evidence="9 11">
        <text>4-(phosphooxy)-L-threonine + 2-oxoglutarate = (R)-3-hydroxy-2-oxo-4-phosphooxybutanoate + L-glutamate</text>
        <dbReference type="Rhea" id="RHEA:16573"/>
        <dbReference type="ChEBI" id="CHEBI:16810"/>
        <dbReference type="ChEBI" id="CHEBI:29985"/>
        <dbReference type="ChEBI" id="CHEBI:58452"/>
        <dbReference type="ChEBI" id="CHEBI:58538"/>
        <dbReference type="EC" id="2.6.1.52"/>
    </reaction>
</comment>
<gene>
    <name evidence="11 13" type="primary">serC</name>
    <name evidence="13" type="ORF">FBF83_15945</name>
</gene>
<comment type="function">
    <text evidence="1 11">Catalyzes the reversible conversion of 3-phosphohydroxypyruvate to phosphoserine and of 3-hydroxy-2-oxo-4-phosphonooxybutanoate to phosphohydroxythreonine.</text>
</comment>
<dbReference type="Proteomes" id="UP000310541">
    <property type="component" value="Unassembled WGS sequence"/>
</dbReference>
<feature type="domain" description="Aminotransferase class V" evidence="12">
    <location>
        <begin position="5"/>
        <end position="349"/>
    </location>
</feature>
<dbReference type="GO" id="GO:0030170">
    <property type="term" value="F:pyridoxal phosphate binding"/>
    <property type="evidence" value="ECO:0007669"/>
    <property type="project" value="UniProtKB-UniRule"/>
</dbReference>
<keyword evidence="7 11" id="KW-0663">Pyridoxal phosphate</keyword>
<feature type="binding site" evidence="11">
    <location>
        <position position="42"/>
    </location>
    <ligand>
        <name>L-glutamate</name>
        <dbReference type="ChEBI" id="CHEBI:29985"/>
    </ligand>
</feature>
<dbReference type="CDD" id="cd00611">
    <property type="entry name" value="PSAT_like"/>
    <property type="match status" value="1"/>
</dbReference>
<keyword evidence="8 11" id="KW-0718">Serine biosynthesis</keyword>
<comment type="subunit">
    <text evidence="11">Homodimer.</text>
</comment>
<feature type="binding site" evidence="11">
    <location>
        <begin position="76"/>
        <end position="77"/>
    </location>
    <ligand>
        <name>pyridoxal 5'-phosphate</name>
        <dbReference type="ChEBI" id="CHEBI:597326"/>
    </ligand>
</feature>
<dbReference type="EMBL" id="SWFM01000005">
    <property type="protein sequence ID" value="TKD68694.1"/>
    <property type="molecule type" value="Genomic_DNA"/>
</dbReference>
<feature type="binding site" evidence="11">
    <location>
        <position position="172"/>
    </location>
    <ligand>
        <name>pyridoxal 5'-phosphate</name>
        <dbReference type="ChEBI" id="CHEBI:597326"/>
    </ligand>
</feature>
<dbReference type="InterPro" id="IPR000192">
    <property type="entry name" value="Aminotrans_V_dom"/>
</dbReference>
<evidence type="ECO:0000256" key="5">
    <source>
        <dbReference type="ARBA" id="ARBA00022605"/>
    </source>
</evidence>
<name>A0A4U1MEF2_9BACL</name>
<evidence type="ECO:0000256" key="2">
    <source>
        <dbReference type="ARBA" id="ARBA00005099"/>
    </source>
</evidence>
<evidence type="ECO:0000256" key="11">
    <source>
        <dbReference type="HAMAP-Rule" id="MF_00160"/>
    </source>
</evidence>